<dbReference type="PANTHER" id="PTHR30244">
    <property type="entry name" value="TRANSAMINASE"/>
    <property type="match status" value="1"/>
</dbReference>
<gene>
    <name evidence="4" type="primary">rffA</name>
    <name evidence="4" type="synonym">fcnA</name>
    <name evidence="4" type="synonym">wecE</name>
    <name evidence="4" type="ORF">HYG85_14280</name>
</gene>
<name>A0A8J8MBY4_9FIRM</name>
<feature type="active site" description="Proton acceptor" evidence="1">
    <location>
        <position position="182"/>
    </location>
</feature>
<dbReference type="Pfam" id="PF01041">
    <property type="entry name" value="DegT_DnrJ_EryC1"/>
    <property type="match status" value="1"/>
</dbReference>
<evidence type="ECO:0000256" key="1">
    <source>
        <dbReference type="PIRSR" id="PIRSR000390-1"/>
    </source>
</evidence>
<evidence type="ECO:0000256" key="2">
    <source>
        <dbReference type="PIRSR" id="PIRSR000390-2"/>
    </source>
</evidence>
<dbReference type="InterPro" id="IPR015421">
    <property type="entry name" value="PyrdxlP-dep_Trfase_major"/>
</dbReference>
<evidence type="ECO:0000313" key="5">
    <source>
        <dbReference type="Proteomes" id="UP000677305"/>
    </source>
</evidence>
<dbReference type="InterPro" id="IPR000653">
    <property type="entry name" value="DegT/StrS_aminotransferase"/>
</dbReference>
<organism evidence="4 5">
    <name type="scientific">Vallitalea guaymasensis</name>
    <dbReference type="NCBI Taxonomy" id="1185412"/>
    <lineage>
        <taxon>Bacteria</taxon>
        <taxon>Bacillati</taxon>
        <taxon>Bacillota</taxon>
        <taxon>Clostridia</taxon>
        <taxon>Lachnospirales</taxon>
        <taxon>Vallitaleaceae</taxon>
        <taxon>Vallitalea</taxon>
    </lineage>
</organism>
<evidence type="ECO:0000313" key="4">
    <source>
        <dbReference type="EMBL" id="QUH30019.1"/>
    </source>
</evidence>
<dbReference type="EC" id="2.6.1.59" evidence="4"/>
<sequence length="380" mass="43461">MKIPFNKPYHSDKAMEYIKKVIDSGNIGGDGYFTGKCKKLLETRLGVKNILLTTSCTHSLELAIKLINIEKDQEVIMPSYTFPSTANSVLVNGGKVVFTEVNHDDLCIDASKIEEKITQRTKAIIVVHYGGNPCDMDKIMGIAHKYGLYVIEDAAQGLLSTYKGRQLGTIGHFGCFSFHETKNVSAGEGGAVTINSDDENLIRRAEYIRQKGTNRIDFNNKNVEFYQWVDLGSSYCPSEILMAYLYSQLENIDDIHNKRLKIFNRYLEILDNIESDKIQYYAKGNKSEPFNAHIFYIIFKKEAYADGFMDILKANDISAYRHFVPLHLSKMGLSLGYEENDFPYERDLYKKLIRLPIYPDMTEEQLIKMERIIVEAINQI</sequence>
<dbReference type="InterPro" id="IPR015424">
    <property type="entry name" value="PyrdxlP-dep_Trfase"/>
</dbReference>
<protein>
    <submittedName>
        <fullName evidence="4">dTDP-4-amino-4,6-dideoxygalactose transaminase</fullName>
        <ecNumber evidence="4">2.6.1.59</ecNumber>
    </submittedName>
</protein>
<keyword evidence="4" id="KW-0808">Transferase</keyword>
<dbReference type="GO" id="GO:0019180">
    <property type="term" value="F:dTDP-4-amino-4,6-dideoxygalactose transaminase activity"/>
    <property type="evidence" value="ECO:0007669"/>
    <property type="project" value="UniProtKB-EC"/>
</dbReference>
<reference evidence="4 5" key="1">
    <citation type="submission" date="2020-07" db="EMBL/GenBank/DDBJ databases">
        <title>Vallitalea guaymasensis genome.</title>
        <authorList>
            <person name="Postec A."/>
        </authorList>
    </citation>
    <scope>NUCLEOTIDE SEQUENCE [LARGE SCALE GENOMIC DNA]</scope>
    <source>
        <strain evidence="4 5">Ra1766G1</strain>
    </source>
</reference>
<keyword evidence="2 3" id="KW-0663">Pyridoxal phosphate</keyword>
<dbReference type="Proteomes" id="UP000677305">
    <property type="component" value="Chromosome"/>
</dbReference>
<dbReference type="EMBL" id="CP058561">
    <property type="protein sequence ID" value="QUH30019.1"/>
    <property type="molecule type" value="Genomic_DNA"/>
</dbReference>
<evidence type="ECO:0000256" key="3">
    <source>
        <dbReference type="RuleBase" id="RU004508"/>
    </source>
</evidence>
<keyword evidence="5" id="KW-1185">Reference proteome</keyword>
<dbReference type="PIRSF" id="PIRSF000390">
    <property type="entry name" value="PLP_StrS"/>
    <property type="match status" value="1"/>
</dbReference>
<comment type="similarity">
    <text evidence="3">Belongs to the DegT/DnrJ/EryC1 family.</text>
</comment>
<dbReference type="GO" id="GO:0000271">
    <property type="term" value="P:polysaccharide biosynthetic process"/>
    <property type="evidence" value="ECO:0007669"/>
    <property type="project" value="TreeGrafter"/>
</dbReference>
<accession>A0A8J8MBY4</accession>
<dbReference type="Gene3D" id="3.40.640.10">
    <property type="entry name" value="Type I PLP-dependent aspartate aminotransferase-like (Major domain)"/>
    <property type="match status" value="1"/>
</dbReference>
<dbReference type="NCBIfam" id="NF008687">
    <property type="entry name" value="PRK11706.1"/>
    <property type="match status" value="1"/>
</dbReference>
<dbReference type="CDD" id="cd00616">
    <property type="entry name" value="AHBA_syn"/>
    <property type="match status" value="1"/>
</dbReference>
<keyword evidence="4" id="KW-0032">Aminotransferase</keyword>
<dbReference type="PANTHER" id="PTHR30244:SF34">
    <property type="entry name" value="DTDP-4-AMINO-4,6-DIDEOXYGALACTOSE TRANSAMINASE"/>
    <property type="match status" value="1"/>
</dbReference>
<dbReference type="RefSeq" id="WP_212690247.1">
    <property type="nucleotide sequence ID" value="NZ_CP058561.1"/>
</dbReference>
<dbReference type="GO" id="GO:0030170">
    <property type="term" value="F:pyridoxal phosphate binding"/>
    <property type="evidence" value="ECO:0007669"/>
    <property type="project" value="TreeGrafter"/>
</dbReference>
<proteinExistence type="inferred from homology"/>
<feature type="modified residue" description="N6-(pyridoxal phosphate)lysine" evidence="2">
    <location>
        <position position="182"/>
    </location>
</feature>
<dbReference type="AlphaFoldDB" id="A0A8J8MBY4"/>
<dbReference type="SUPFAM" id="SSF53383">
    <property type="entry name" value="PLP-dependent transferases"/>
    <property type="match status" value="1"/>
</dbReference>
<dbReference type="KEGG" id="vgu:HYG85_14280"/>